<dbReference type="EMBL" id="BMMS01000073">
    <property type="protein sequence ID" value="GGP00945.1"/>
    <property type="molecule type" value="Genomic_DNA"/>
</dbReference>
<dbReference type="PANTHER" id="PTHR11705:SF143">
    <property type="entry name" value="SLL0236 PROTEIN"/>
    <property type="match status" value="1"/>
</dbReference>
<evidence type="ECO:0000256" key="6">
    <source>
        <dbReference type="ARBA" id="ARBA00023049"/>
    </source>
</evidence>
<comment type="caution">
    <text evidence="10">The sequence shown here is derived from an EMBL/GenBank/DDBJ whole genome shotgun (WGS) entry which is preliminary data.</text>
</comment>
<comment type="caution">
    <text evidence="7">Lacks conserved residue(s) required for the propagation of feature annotation.</text>
</comment>
<feature type="region of interest" description="Disordered" evidence="8">
    <location>
        <begin position="1"/>
        <end position="32"/>
    </location>
</feature>
<dbReference type="Pfam" id="PF00246">
    <property type="entry name" value="Peptidase_M14"/>
    <property type="match status" value="1"/>
</dbReference>
<dbReference type="GO" id="GO:0005615">
    <property type="term" value="C:extracellular space"/>
    <property type="evidence" value="ECO:0007669"/>
    <property type="project" value="TreeGrafter"/>
</dbReference>
<evidence type="ECO:0000259" key="9">
    <source>
        <dbReference type="PROSITE" id="PS52035"/>
    </source>
</evidence>
<evidence type="ECO:0000256" key="7">
    <source>
        <dbReference type="PROSITE-ProRule" id="PRU01379"/>
    </source>
</evidence>
<keyword evidence="11" id="KW-1185">Reference proteome</keyword>
<keyword evidence="5" id="KW-0862">Zinc</keyword>
<evidence type="ECO:0000256" key="2">
    <source>
        <dbReference type="ARBA" id="ARBA00005988"/>
    </source>
</evidence>
<dbReference type="InterPro" id="IPR000834">
    <property type="entry name" value="Peptidase_M14"/>
</dbReference>
<keyword evidence="3" id="KW-0645">Protease</keyword>
<keyword evidence="4" id="KW-0378">Hydrolase</keyword>
<organism evidence="10 11">
    <name type="scientific">Wenjunlia tyrosinilytica</name>
    <dbReference type="NCBI Taxonomy" id="1544741"/>
    <lineage>
        <taxon>Bacteria</taxon>
        <taxon>Bacillati</taxon>
        <taxon>Actinomycetota</taxon>
        <taxon>Actinomycetes</taxon>
        <taxon>Kitasatosporales</taxon>
        <taxon>Streptomycetaceae</taxon>
        <taxon>Wenjunlia</taxon>
    </lineage>
</organism>
<dbReference type="PROSITE" id="PS52035">
    <property type="entry name" value="PEPTIDASE_M14"/>
    <property type="match status" value="1"/>
</dbReference>
<accession>A0A917ZYE7</accession>
<sequence length="459" mass="48984">MDGAANPAAGSAANPSADPAANPPPGAAPARYPTVDEAAHAARELARSHPDLCRLRRVGTSRKGQPLLLLSVGRGRRDVLVVAGAHANEPVGGATVLRLAAWVTGDEALRSDTAWHFLLCLDPDGARLNEAWVRGPFTLGGYHRRFYRPPFAEQPEWLPAGGAAALAQGLPETRALVSVIDELRPFLQCSLHGADIGGGFVQLTRDIPGLAERVGEWAARLRVPLDVGSYDAFHWLEAGAGVYVMPPPGSYEPFSHLTDSAVASTWFHPHTYGTVTAVVEAPMWGVERVTDPELCSDPAASLRHASEVILGGGLLVAELLERARPFLLEGSGSALAAVEEYLAVSSGLAQEWDPGRERSRARPMPVLNEARAASLLLLARRVPLRAAALLRQAVGECGARAELGEFIARWCTACEGEFEPRWVPVECQVEHQARAVVSAFEQLDAMGNAKNSSSSSKVK</sequence>
<dbReference type="SMART" id="SM00631">
    <property type="entry name" value="Zn_pept"/>
    <property type="match status" value="1"/>
</dbReference>
<evidence type="ECO:0000256" key="3">
    <source>
        <dbReference type="ARBA" id="ARBA00022670"/>
    </source>
</evidence>
<evidence type="ECO:0000256" key="8">
    <source>
        <dbReference type="SAM" id="MobiDB-lite"/>
    </source>
</evidence>
<protein>
    <submittedName>
        <fullName evidence="10">Dehydrogenase</fullName>
    </submittedName>
</protein>
<keyword evidence="6" id="KW-0482">Metalloprotease</keyword>
<comment type="cofactor">
    <cofactor evidence="1">
        <name>Zn(2+)</name>
        <dbReference type="ChEBI" id="CHEBI:29105"/>
    </cofactor>
</comment>
<dbReference type="SUPFAM" id="SSF53187">
    <property type="entry name" value="Zn-dependent exopeptidases"/>
    <property type="match status" value="1"/>
</dbReference>
<dbReference type="GO" id="GO:0006508">
    <property type="term" value="P:proteolysis"/>
    <property type="evidence" value="ECO:0007669"/>
    <property type="project" value="UniProtKB-KW"/>
</dbReference>
<dbReference type="PANTHER" id="PTHR11705">
    <property type="entry name" value="PROTEASE FAMILY M14 CARBOXYPEPTIDASE A,B"/>
    <property type="match status" value="1"/>
</dbReference>
<dbReference type="GO" id="GO:0008270">
    <property type="term" value="F:zinc ion binding"/>
    <property type="evidence" value="ECO:0007669"/>
    <property type="project" value="InterPro"/>
</dbReference>
<evidence type="ECO:0000256" key="4">
    <source>
        <dbReference type="ARBA" id="ARBA00022801"/>
    </source>
</evidence>
<name>A0A917ZYE7_9ACTN</name>
<comment type="similarity">
    <text evidence="2 7">Belongs to the peptidase M14 family.</text>
</comment>
<evidence type="ECO:0000313" key="11">
    <source>
        <dbReference type="Proteomes" id="UP000641932"/>
    </source>
</evidence>
<dbReference type="GO" id="GO:0004181">
    <property type="term" value="F:metallocarboxypeptidase activity"/>
    <property type="evidence" value="ECO:0007669"/>
    <property type="project" value="InterPro"/>
</dbReference>
<reference evidence="10" key="1">
    <citation type="journal article" date="2014" name="Int. J. Syst. Evol. Microbiol.">
        <title>Complete genome sequence of Corynebacterium casei LMG S-19264T (=DSM 44701T), isolated from a smear-ripened cheese.</title>
        <authorList>
            <consortium name="US DOE Joint Genome Institute (JGI-PGF)"/>
            <person name="Walter F."/>
            <person name="Albersmeier A."/>
            <person name="Kalinowski J."/>
            <person name="Ruckert C."/>
        </authorList>
    </citation>
    <scope>NUCLEOTIDE SEQUENCE</scope>
    <source>
        <strain evidence="10">CGMCC 4.7201</strain>
    </source>
</reference>
<proteinExistence type="inferred from homology"/>
<dbReference type="AlphaFoldDB" id="A0A917ZYE7"/>
<reference evidence="10" key="2">
    <citation type="submission" date="2020-09" db="EMBL/GenBank/DDBJ databases">
        <authorList>
            <person name="Sun Q."/>
            <person name="Zhou Y."/>
        </authorList>
    </citation>
    <scope>NUCLEOTIDE SEQUENCE</scope>
    <source>
        <strain evidence="10">CGMCC 4.7201</strain>
    </source>
</reference>
<dbReference type="RefSeq" id="WP_189135920.1">
    <property type="nucleotide sequence ID" value="NZ_BMMS01000073.1"/>
</dbReference>
<gene>
    <name evidence="10" type="ORF">GCM10012280_70820</name>
</gene>
<dbReference type="Gene3D" id="3.40.630.10">
    <property type="entry name" value="Zn peptidases"/>
    <property type="match status" value="1"/>
</dbReference>
<evidence type="ECO:0000313" key="10">
    <source>
        <dbReference type="EMBL" id="GGP00945.1"/>
    </source>
</evidence>
<feature type="domain" description="Peptidase M14" evidence="9">
    <location>
        <begin position="31"/>
        <end position="289"/>
    </location>
</feature>
<evidence type="ECO:0000256" key="1">
    <source>
        <dbReference type="ARBA" id="ARBA00001947"/>
    </source>
</evidence>
<dbReference type="Proteomes" id="UP000641932">
    <property type="component" value="Unassembled WGS sequence"/>
</dbReference>
<feature type="compositionally biased region" description="Low complexity" evidence="8">
    <location>
        <begin position="1"/>
        <end position="20"/>
    </location>
</feature>
<evidence type="ECO:0000256" key="5">
    <source>
        <dbReference type="ARBA" id="ARBA00022833"/>
    </source>
</evidence>